<keyword evidence="3" id="KW-1185">Reference proteome</keyword>
<sequence length="60" mass="6558">MSQVHLRALTQAENSCLSEATSRSGERGSPKGDRVETMTCHCIFSPGEGGFRFWARDGLV</sequence>
<name>A0A4D6MA82_VIGUN</name>
<reference evidence="2 3" key="1">
    <citation type="submission" date="2019-04" db="EMBL/GenBank/DDBJ databases">
        <title>An improved genome assembly and genetic linkage map for asparagus bean, Vigna unguiculata ssp. sesquipedialis.</title>
        <authorList>
            <person name="Xia Q."/>
            <person name="Zhang R."/>
            <person name="Dong Y."/>
        </authorList>
    </citation>
    <scope>NUCLEOTIDE SEQUENCE [LARGE SCALE GENOMIC DNA]</scope>
    <source>
        <tissue evidence="2">Leaf</tissue>
    </source>
</reference>
<gene>
    <name evidence="2" type="ORF">DEO72_LG6g1443</name>
</gene>
<evidence type="ECO:0000313" key="3">
    <source>
        <dbReference type="Proteomes" id="UP000501690"/>
    </source>
</evidence>
<dbReference type="EMBL" id="CP039350">
    <property type="protein sequence ID" value="QCD96734.1"/>
    <property type="molecule type" value="Genomic_DNA"/>
</dbReference>
<feature type="compositionally biased region" description="Polar residues" evidence="1">
    <location>
        <begin position="11"/>
        <end position="23"/>
    </location>
</feature>
<evidence type="ECO:0000313" key="2">
    <source>
        <dbReference type="EMBL" id="QCD96734.1"/>
    </source>
</evidence>
<feature type="region of interest" description="Disordered" evidence="1">
    <location>
        <begin position="1"/>
        <end position="34"/>
    </location>
</feature>
<organism evidence="2 3">
    <name type="scientific">Vigna unguiculata</name>
    <name type="common">Cowpea</name>
    <dbReference type="NCBI Taxonomy" id="3917"/>
    <lineage>
        <taxon>Eukaryota</taxon>
        <taxon>Viridiplantae</taxon>
        <taxon>Streptophyta</taxon>
        <taxon>Embryophyta</taxon>
        <taxon>Tracheophyta</taxon>
        <taxon>Spermatophyta</taxon>
        <taxon>Magnoliopsida</taxon>
        <taxon>eudicotyledons</taxon>
        <taxon>Gunneridae</taxon>
        <taxon>Pentapetalae</taxon>
        <taxon>rosids</taxon>
        <taxon>fabids</taxon>
        <taxon>Fabales</taxon>
        <taxon>Fabaceae</taxon>
        <taxon>Papilionoideae</taxon>
        <taxon>50 kb inversion clade</taxon>
        <taxon>NPAAA clade</taxon>
        <taxon>indigoferoid/millettioid clade</taxon>
        <taxon>Phaseoleae</taxon>
        <taxon>Vigna</taxon>
    </lineage>
</organism>
<dbReference type="Proteomes" id="UP000501690">
    <property type="component" value="Linkage Group LG6"/>
</dbReference>
<proteinExistence type="predicted"/>
<evidence type="ECO:0000256" key="1">
    <source>
        <dbReference type="SAM" id="MobiDB-lite"/>
    </source>
</evidence>
<protein>
    <submittedName>
        <fullName evidence="2">Uncharacterized protein</fullName>
    </submittedName>
</protein>
<accession>A0A4D6MA82</accession>
<dbReference type="AlphaFoldDB" id="A0A4D6MA82"/>
<feature type="compositionally biased region" description="Basic and acidic residues" evidence="1">
    <location>
        <begin position="24"/>
        <end position="34"/>
    </location>
</feature>